<reference evidence="2 3" key="1">
    <citation type="submission" date="2018-06" db="EMBL/GenBank/DDBJ databases">
        <title>Comparative genomics reveals the genomic features of Rhizophagus irregularis, R. cerebriforme, R. diaphanum and Gigaspora rosea, and their symbiotic lifestyle signature.</title>
        <authorList>
            <person name="Morin E."/>
            <person name="San Clemente H."/>
            <person name="Chen E.C.H."/>
            <person name="De La Providencia I."/>
            <person name="Hainaut M."/>
            <person name="Kuo A."/>
            <person name="Kohler A."/>
            <person name="Murat C."/>
            <person name="Tang N."/>
            <person name="Roy S."/>
            <person name="Loubradou J."/>
            <person name="Henrissat B."/>
            <person name="Grigoriev I.V."/>
            <person name="Corradi N."/>
            <person name="Roux C."/>
            <person name="Martin F.M."/>
        </authorList>
    </citation>
    <scope>NUCLEOTIDE SEQUENCE [LARGE SCALE GENOMIC DNA]</scope>
    <source>
        <strain evidence="2 3">DAOM 194757</strain>
    </source>
</reference>
<gene>
    <name evidence="2" type="ORF">C2G38_2220728</name>
</gene>
<organism evidence="2 3">
    <name type="scientific">Gigaspora rosea</name>
    <dbReference type="NCBI Taxonomy" id="44941"/>
    <lineage>
        <taxon>Eukaryota</taxon>
        <taxon>Fungi</taxon>
        <taxon>Fungi incertae sedis</taxon>
        <taxon>Mucoromycota</taxon>
        <taxon>Glomeromycotina</taxon>
        <taxon>Glomeromycetes</taxon>
        <taxon>Diversisporales</taxon>
        <taxon>Gigasporaceae</taxon>
        <taxon>Gigaspora</taxon>
    </lineage>
</organism>
<dbReference type="EMBL" id="QKWP01002059">
    <property type="protein sequence ID" value="RIB05045.1"/>
    <property type="molecule type" value="Genomic_DNA"/>
</dbReference>
<evidence type="ECO:0000256" key="1">
    <source>
        <dbReference type="SAM" id="MobiDB-lite"/>
    </source>
</evidence>
<proteinExistence type="predicted"/>
<protein>
    <submittedName>
        <fullName evidence="2">Uncharacterized protein</fullName>
    </submittedName>
</protein>
<dbReference type="Proteomes" id="UP000266673">
    <property type="component" value="Unassembled WGS sequence"/>
</dbReference>
<comment type="caution">
    <text evidence="2">The sequence shown here is derived from an EMBL/GenBank/DDBJ whole genome shotgun (WGS) entry which is preliminary data.</text>
</comment>
<dbReference type="AlphaFoldDB" id="A0A397U438"/>
<feature type="region of interest" description="Disordered" evidence="1">
    <location>
        <begin position="123"/>
        <end position="146"/>
    </location>
</feature>
<accession>A0A397U438</accession>
<keyword evidence="3" id="KW-1185">Reference proteome</keyword>
<feature type="compositionally biased region" description="Basic and acidic residues" evidence="1">
    <location>
        <begin position="123"/>
        <end position="140"/>
    </location>
</feature>
<name>A0A397U438_9GLOM</name>
<sequence>MSGIYNLENKVYVITTNNSANIIKEIILLNDDHLLEVNWQLQAQRLRESQINLANLPQDNGTISPLEVLIDCKTRWNSSYLAWKRILELYLAILKLLSFATSREQNSIKYQIQAELFVLEPNHHKSDNEKTQDTIEKDCDSLSAEL</sequence>
<evidence type="ECO:0000313" key="3">
    <source>
        <dbReference type="Proteomes" id="UP000266673"/>
    </source>
</evidence>
<evidence type="ECO:0000313" key="2">
    <source>
        <dbReference type="EMBL" id="RIB05045.1"/>
    </source>
</evidence>
<dbReference type="OrthoDB" id="2438767at2759"/>